<proteinExistence type="predicted"/>
<gene>
    <name evidence="3" type="ORF">G4L39_07500</name>
</gene>
<evidence type="ECO:0000313" key="4">
    <source>
        <dbReference type="Proteomes" id="UP000477311"/>
    </source>
</evidence>
<evidence type="ECO:0000259" key="2">
    <source>
        <dbReference type="Pfam" id="PF04230"/>
    </source>
</evidence>
<dbReference type="RefSeq" id="WP_165107156.1">
    <property type="nucleotide sequence ID" value="NZ_JAAKYA010000052.1"/>
</dbReference>
<evidence type="ECO:0000313" key="3">
    <source>
        <dbReference type="EMBL" id="NGO39242.1"/>
    </source>
</evidence>
<comment type="caution">
    <text evidence="3">The sequence shown here is derived from an EMBL/GenBank/DDBJ whole genome shotgun (WGS) entry which is preliminary data.</text>
</comment>
<dbReference type="EMBL" id="JAAKYA010000052">
    <property type="protein sequence ID" value="NGO39242.1"/>
    <property type="molecule type" value="Genomic_DNA"/>
</dbReference>
<organism evidence="3 4">
    <name type="scientific">Limisphaera ngatamarikiensis</name>
    <dbReference type="NCBI Taxonomy" id="1324935"/>
    <lineage>
        <taxon>Bacteria</taxon>
        <taxon>Pseudomonadati</taxon>
        <taxon>Verrucomicrobiota</taxon>
        <taxon>Verrucomicrobiia</taxon>
        <taxon>Limisphaerales</taxon>
        <taxon>Limisphaeraceae</taxon>
        <taxon>Limisphaera</taxon>
    </lineage>
</organism>
<feature type="region of interest" description="Disordered" evidence="1">
    <location>
        <begin position="435"/>
        <end position="457"/>
    </location>
</feature>
<sequence>MRVGILGTPVSSGNRGVMALGASLVSLCFRAGATDVVMFVGHHQPCDVTFRVGDELRNVRVVNYRLSPRARLQEHLAWILCASLLYRAVPWPPLRRWLSRHTPWIAALEEVDFAGDIRGGDSFSDIYGWRRFLLGFAAAWTVICIKGGLVQFPQTYGPYGRCWVRVLARWLLRRAPVIVARDRESQRVAQNLVGNTRRVLLSPDVAFALEARRPDRIELDPPLPGNVGGILGSSPPIGLNVNGLMYNGGYTRANMFGLRLDYRAFLPRLVEALLREHPGELWLVPHTYAPAESVESDPEACRLVRDALPEPLRGRIRLVTGRYDCQELKGVIGLCDFFIGSRMHACIAALSQGVPTVGVAYSRKFEGVFESVGVRDWVVDGRTANDREAVDRVLRLYRRRNEVRAPLQTAAAHARQELDRIFRDLLRVAAGHGLEGGSEAESTRSAPAAIAGRAGRG</sequence>
<dbReference type="Pfam" id="PF04230">
    <property type="entry name" value="PS_pyruv_trans"/>
    <property type="match status" value="1"/>
</dbReference>
<dbReference type="PANTHER" id="PTHR36836">
    <property type="entry name" value="COLANIC ACID BIOSYNTHESIS PROTEIN WCAK"/>
    <property type="match status" value="1"/>
</dbReference>
<feature type="compositionally biased region" description="Low complexity" evidence="1">
    <location>
        <begin position="444"/>
        <end position="457"/>
    </location>
</feature>
<name>A0A6M1RWU8_9BACT</name>
<dbReference type="PANTHER" id="PTHR36836:SF1">
    <property type="entry name" value="COLANIC ACID BIOSYNTHESIS PROTEIN WCAK"/>
    <property type="match status" value="1"/>
</dbReference>
<evidence type="ECO:0000256" key="1">
    <source>
        <dbReference type="SAM" id="MobiDB-lite"/>
    </source>
</evidence>
<accession>A0A6M1RWU8</accession>
<keyword evidence="4" id="KW-1185">Reference proteome</keyword>
<dbReference type="Proteomes" id="UP000477311">
    <property type="component" value="Unassembled WGS sequence"/>
</dbReference>
<protein>
    <recommendedName>
        <fullName evidence="2">Polysaccharide pyruvyl transferase domain-containing protein</fullName>
    </recommendedName>
</protein>
<reference evidence="3 4" key="1">
    <citation type="submission" date="2020-02" db="EMBL/GenBank/DDBJ databases">
        <title>Draft genome sequence of Limisphaera ngatamarikiensis NGM72.4T, a thermophilic Verrucomicrobia grouped in subdivision 3.</title>
        <authorList>
            <person name="Carere C.R."/>
            <person name="Steen J."/>
            <person name="Hugenholtz P."/>
            <person name="Stott M.B."/>
        </authorList>
    </citation>
    <scope>NUCLEOTIDE SEQUENCE [LARGE SCALE GENOMIC DNA]</scope>
    <source>
        <strain evidence="3 4">NGM72.4</strain>
    </source>
</reference>
<dbReference type="InterPro" id="IPR007345">
    <property type="entry name" value="Polysacch_pyruvyl_Trfase"/>
</dbReference>
<feature type="domain" description="Polysaccharide pyruvyl transferase" evidence="2">
    <location>
        <begin position="117"/>
        <end position="362"/>
    </location>
</feature>
<dbReference type="AlphaFoldDB" id="A0A6M1RWU8"/>